<proteinExistence type="predicted"/>
<gene>
    <name evidence="3" type="ORF">N7460_005264</name>
</gene>
<evidence type="ECO:0000313" key="4">
    <source>
        <dbReference type="Proteomes" id="UP001219568"/>
    </source>
</evidence>
<evidence type="ECO:0000256" key="1">
    <source>
        <dbReference type="SAM" id="MobiDB-lite"/>
    </source>
</evidence>
<dbReference type="PANTHER" id="PTHR38049:SF2">
    <property type="entry name" value="RICIN B LECTIN DOMAIN-CONTAINING PROTEIN"/>
    <property type="match status" value="1"/>
</dbReference>
<keyword evidence="4" id="KW-1185">Reference proteome</keyword>
<feature type="chain" id="PRO_5042057234" evidence="2">
    <location>
        <begin position="18"/>
        <end position="215"/>
    </location>
</feature>
<name>A0AAD6IDG5_PENCN</name>
<comment type="caution">
    <text evidence="3">The sequence shown here is derived from an EMBL/GenBank/DDBJ whole genome shotgun (WGS) entry which is preliminary data.</text>
</comment>
<feature type="compositionally biased region" description="Basic and acidic residues" evidence="1">
    <location>
        <begin position="23"/>
        <end position="33"/>
    </location>
</feature>
<accession>A0AAD6IDG5</accession>
<reference evidence="3" key="1">
    <citation type="journal article" date="2023" name="IMA Fungus">
        <title>Comparative genomic study of the Penicillium genus elucidates a diverse pangenome and 15 lateral gene transfer events.</title>
        <authorList>
            <person name="Petersen C."/>
            <person name="Sorensen T."/>
            <person name="Nielsen M.R."/>
            <person name="Sondergaard T.E."/>
            <person name="Sorensen J.L."/>
            <person name="Fitzpatrick D.A."/>
            <person name="Frisvad J.C."/>
            <person name="Nielsen K.L."/>
        </authorList>
    </citation>
    <scope>NUCLEOTIDE SEQUENCE</scope>
    <source>
        <strain evidence="3">IBT 15450</strain>
    </source>
</reference>
<keyword evidence="2" id="KW-0732">Signal</keyword>
<dbReference type="AlphaFoldDB" id="A0AAD6IDG5"/>
<organism evidence="3 4">
    <name type="scientific">Penicillium canescens</name>
    <dbReference type="NCBI Taxonomy" id="5083"/>
    <lineage>
        <taxon>Eukaryota</taxon>
        <taxon>Fungi</taxon>
        <taxon>Dikarya</taxon>
        <taxon>Ascomycota</taxon>
        <taxon>Pezizomycotina</taxon>
        <taxon>Eurotiomycetes</taxon>
        <taxon>Eurotiomycetidae</taxon>
        <taxon>Eurotiales</taxon>
        <taxon>Aspergillaceae</taxon>
        <taxon>Penicillium</taxon>
    </lineage>
</organism>
<evidence type="ECO:0000256" key="2">
    <source>
        <dbReference type="SAM" id="SignalP"/>
    </source>
</evidence>
<reference evidence="3" key="2">
    <citation type="submission" date="2023-01" db="EMBL/GenBank/DDBJ databases">
        <authorList>
            <person name="Petersen C."/>
        </authorList>
    </citation>
    <scope>NUCLEOTIDE SEQUENCE</scope>
    <source>
        <strain evidence="3">IBT 15450</strain>
    </source>
</reference>
<feature type="region of interest" description="Disordered" evidence="1">
    <location>
        <begin position="20"/>
        <end position="40"/>
    </location>
</feature>
<protein>
    <submittedName>
        <fullName evidence="3">Uncharacterized protein</fullName>
    </submittedName>
</protein>
<feature type="signal peptide" evidence="2">
    <location>
        <begin position="1"/>
        <end position="17"/>
    </location>
</feature>
<dbReference type="PANTHER" id="PTHR38049">
    <property type="entry name" value="RICIN B LECTIN DOMAIN-CONTAINING PROTEIN"/>
    <property type="match status" value="1"/>
</dbReference>
<sequence length="215" mass="24313">MVFGIVMMAAMVPTMIGVNEATKGTRDHEEQRRKNARAQRSHLLVQCPSYEGPLHQRMAVHNAQVYLGADGKVYITKSNCPQLSLFNGGFYPHPDFPPDNTAGFVTISGETPPTLRWLYVDSETHEVRWGGRQESQGHVCGPFDWTKDEARVTLEGWEGWLAVRLPRDEMYAKELGMEDTKGLWRLYFDQNDDGADLLPNAEVLEVTLNRTMAES</sequence>
<dbReference type="EMBL" id="JAQJZL010000004">
    <property type="protein sequence ID" value="KAJ6043909.1"/>
    <property type="molecule type" value="Genomic_DNA"/>
</dbReference>
<dbReference type="Proteomes" id="UP001219568">
    <property type="component" value="Unassembled WGS sequence"/>
</dbReference>
<evidence type="ECO:0000313" key="3">
    <source>
        <dbReference type="EMBL" id="KAJ6043909.1"/>
    </source>
</evidence>